<proteinExistence type="inferred from homology"/>
<keyword evidence="4" id="KW-0804">Transcription</keyword>
<keyword evidence="7" id="KW-1185">Reference proteome</keyword>
<dbReference type="InterPro" id="IPR032710">
    <property type="entry name" value="NTF2-like_dom_sf"/>
</dbReference>
<dbReference type="InterPro" id="IPR013324">
    <property type="entry name" value="RNA_pol_sigma_r3/r4-like"/>
</dbReference>
<dbReference type="PANTHER" id="PTHR30173:SF36">
    <property type="entry name" value="ECF RNA POLYMERASE SIGMA FACTOR SIGJ"/>
    <property type="match status" value="1"/>
</dbReference>
<evidence type="ECO:0000313" key="7">
    <source>
        <dbReference type="Proteomes" id="UP000184501"/>
    </source>
</evidence>
<dbReference type="InterPro" id="IPR052704">
    <property type="entry name" value="ECF_Sigma-70_Domain"/>
</dbReference>
<dbReference type="GO" id="GO:0016987">
    <property type="term" value="F:sigma factor activity"/>
    <property type="evidence" value="ECO:0007669"/>
    <property type="project" value="UniProtKB-KW"/>
</dbReference>
<sequence>MVIARETLELAFLVAIQHLPPRQRAVLVLRDVLGWPAKDAAATLEMSMAAVNSTLQRARPTVRRHLPPRRLDWAPTSNPSDEERAVLQRYMEAIERADNAAIGALPHADARCGQQSGAGGHNDAQPTWYSGREALLVAWQPALHGPRAMEFRLLPTRANHQPAIAVYVRSPGEVEYRAFRLDVLRIEGGAIVEPVGFVPDLFPAFGLPSSL</sequence>
<dbReference type="PANTHER" id="PTHR30173">
    <property type="entry name" value="SIGMA 19 FACTOR"/>
    <property type="match status" value="1"/>
</dbReference>
<dbReference type="Gene3D" id="1.10.10.10">
    <property type="entry name" value="Winged helix-like DNA-binding domain superfamily/Winged helix DNA-binding domain"/>
    <property type="match status" value="1"/>
</dbReference>
<dbReference type="GO" id="GO:0006352">
    <property type="term" value="P:DNA-templated transcription initiation"/>
    <property type="evidence" value="ECO:0007669"/>
    <property type="project" value="InterPro"/>
</dbReference>
<reference evidence="6 7" key="1">
    <citation type="submission" date="2016-11" db="EMBL/GenBank/DDBJ databases">
        <authorList>
            <person name="Jaros S."/>
            <person name="Januszkiewicz K."/>
            <person name="Wedrychowicz H."/>
        </authorList>
    </citation>
    <scope>NUCLEOTIDE SEQUENCE [LARGE SCALE GENOMIC DNA]</scope>
    <source>
        <strain evidence="6 7">DSM 44523</strain>
    </source>
</reference>
<dbReference type="Gene3D" id="3.10.450.50">
    <property type="match status" value="1"/>
</dbReference>
<evidence type="ECO:0000256" key="4">
    <source>
        <dbReference type="ARBA" id="ARBA00023163"/>
    </source>
</evidence>
<protein>
    <submittedName>
        <fullName evidence="6">RNA polymerase sigma-70 factor, TIGR02960 family</fullName>
    </submittedName>
</protein>
<evidence type="ECO:0000256" key="2">
    <source>
        <dbReference type="ARBA" id="ARBA00023015"/>
    </source>
</evidence>
<evidence type="ECO:0000259" key="5">
    <source>
        <dbReference type="Pfam" id="PF08281"/>
    </source>
</evidence>
<keyword evidence="2" id="KW-0805">Transcription regulation</keyword>
<dbReference type="STRING" id="2017.SAMN05444320_102710"/>
<dbReference type="SUPFAM" id="SSF54427">
    <property type="entry name" value="NTF2-like"/>
    <property type="match status" value="1"/>
</dbReference>
<evidence type="ECO:0000313" key="6">
    <source>
        <dbReference type="EMBL" id="SHF16446.1"/>
    </source>
</evidence>
<dbReference type="Proteomes" id="UP000184501">
    <property type="component" value="Unassembled WGS sequence"/>
</dbReference>
<name>A0A1M4ZFS5_STRHI</name>
<dbReference type="AlphaFoldDB" id="A0A1M4ZFS5"/>
<feature type="domain" description="RNA polymerase sigma factor 70 region 4 type 2" evidence="5">
    <location>
        <begin position="11"/>
        <end position="59"/>
    </location>
</feature>
<dbReference type="EMBL" id="FQVN01000002">
    <property type="protein sequence ID" value="SHF16446.1"/>
    <property type="molecule type" value="Genomic_DNA"/>
</dbReference>
<comment type="similarity">
    <text evidence="1">Belongs to the sigma-70 factor family. ECF subfamily.</text>
</comment>
<dbReference type="InterPro" id="IPR013249">
    <property type="entry name" value="RNA_pol_sigma70_r4_t2"/>
</dbReference>
<dbReference type="GO" id="GO:0003677">
    <property type="term" value="F:DNA binding"/>
    <property type="evidence" value="ECO:0007669"/>
    <property type="project" value="InterPro"/>
</dbReference>
<dbReference type="Pfam" id="PF08281">
    <property type="entry name" value="Sigma70_r4_2"/>
    <property type="match status" value="1"/>
</dbReference>
<gene>
    <name evidence="6" type="ORF">SAMN05444320_102710</name>
</gene>
<organism evidence="6 7">
    <name type="scientific">Streptoalloteichus hindustanus</name>
    <dbReference type="NCBI Taxonomy" id="2017"/>
    <lineage>
        <taxon>Bacteria</taxon>
        <taxon>Bacillati</taxon>
        <taxon>Actinomycetota</taxon>
        <taxon>Actinomycetes</taxon>
        <taxon>Pseudonocardiales</taxon>
        <taxon>Pseudonocardiaceae</taxon>
        <taxon>Streptoalloteichus</taxon>
    </lineage>
</organism>
<dbReference type="InterPro" id="IPR036388">
    <property type="entry name" value="WH-like_DNA-bd_sf"/>
</dbReference>
<dbReference type="SUPFAM" id="SSF88659">
    <property type="entry name" value="Sigma3 and sigma4 domains of RNA polymerase sigma factors"/>
    <property type="match status" value="1"/>
</dbReference>
<accession>A0A1M4ZFS5</accession>
<evidence type="ECO:0000256" key="1">
    <source>
        <dbReference type="ARBA" id="ARBA00010641"/>
    </source>
</evidence>
<evidence type="ECO:0000256" key="3">
    <source>
        <dbReference type="ARBA" id="ARBA00023082"/>
    </source>
</evidence>
<keyword evidence="3" id="KW-0731">Sigma factor</keyword>